<dbReference type="PATRIC" id="fig|33014.5.peg.91"/>
<protein>
    <recommendedName>
        <fullName evidence="3">SnoaL-like domain-containing protein</fullName>
    </recommendedName>
</protein>
<reference evidence="4 5" key="1">
    <citation type="journal article" date="2015" name="Genome Announc.">
        <title>Complete Genome Sequence of Clavibacter michiganensis subsp. insidiosus R1-1 Using PacBio Single-Molecule Real-Time Technology.</title>
        <authorList>
            <person name="Lu Y."/>
            <person name="Samac D.A."/>
            <person name="Glazebrook J."/>
            <person name="Ishimaru C.A."/>
        </authorList>
    </citation>
    <scope>NUCLEOTIDE SEQUENCE [LARGE SCALE GENOMIC DNA]</scope>
    <source>
        <strain evidence="4 5">R1-1</strain>
    </source>
</reference>
<evidence type="ECO:0000259" key="3">
    <source>
        <dbReference type="Pfam" id="PF12680"/>
    </source>
</evidence>
<dbReference type="InterPro" id="IPR037401">
    <property type="entry name" value="SnoaL-like"/>
</dbReference>
<proteinExistence type="predicted"/>
<dbReference type="Pfam" id="PF12680">
    <property type="entry name" value="SnoaL_2"/>
    <property type="match status" value="1"/>
</dbReference>
<dbReference type="HOGENOM" id="CLU_884857_0_0_11"/>
<feature type="chain" id="PRO_5030005376" description="SnoaL-like domain-containing protein" evidence="2">
    <location>
        <begin position="36"/>
        <end position="327"/>
    </location>
</feature>
<feature type="signal peptide" evidence="2">
    <location>
        <begin position="1"/>
        <end position="35"/>
    </location>
</feature>
<evidence type="ECO:0000313" key="4">
    <source>
        <dbReference type="EMBL" id="AJW77819.1"/>
    </source>
</evidence>
<dbReference type="KEGG" id="cmh:VO01_00410"/>
<organism evidence="4 5">
    <name type="scientific">Clavibacter michiganensis subsp. insidiosus</name>
    <dbReference type="NCBI Taxonomy" id="33014"/>
    <lineage>
        <taxon>Bacteria</taxon>
        <taxon>Bacillati</taxon>
        <taxon>Actinomycetota</taxon>
        <taxon>Actinomycetes</taxon>
        <taxon>Micrococcales</taxon>
        <taxon>Microbacteriaceae</taxon>
        <taxon>Clavibacter</taxon>
    </lineage>
</organism>
<gene>
    <name evidence="4" type="ORF">VO01_00410</name>
</gene>
<sequence length="327" mass="33325">MSVQRIPVSLLARGTAALAGVVVLAGCSAPGAASAATDAAPDATTAVATTGPVASGDGGTTADRTDSDTEDRNTDTISALFTAAFPDPASPAANAAAIAAIAPDATANGAGAKAGPGGFLDEFATAHQRVPGAQAVVKHIAADGDLVAVHYQITSKPDDERTGEAAVDLFRLADGKVTAVWSFHQPVPQGTPASGNTNTMFSDLYQGKADAPELTEQQEEANRQLAVGAYDTLFRDHDASVLDRSFDPAYLQHNTVAANGTAALKALFSGGAQFPAQQSVISIADGDLVWTFSQPVGAKADAPFLAADIFRVDGSLIREHWDVVPAS</sequence>
<dbReference type="EMBL" id="CP011043">
    <property type="protein sequence ID" value="AJW77819.1"/>
    <property type="molecule type" value="Genomic_DNA"/>
</dbReference>
<dbReference type="OrthoDB" id="129343at2"/>
<dbReference type="SUPFAM" id="SSF54427">
    <property type="entry name" value="NTF2-like"/>
    <property type="match status" value="2"/>
</dbReference>
<dbReference type="AlphaFoldDB" id="A0A0D5CEV5"/>
<keyword evidence="2" id="KW-0732">Signal</keyword>
<dbReference type="PROSITE" id="PS51257">
    <property type="entry name" value="PROKAR_LIPOPROTEIN"/>
    <property type="match status" value="1"/>
</dbReference>
<dbReference type="Gene3D" id="3.10.450.50">
    <property type="match status" value="2"/>
</dbReference>
<feature type="region of interest" description="Disordered" evidence="1">
    <location>
        <begin position="48"/>
        <end position="71"/>
    </location>
</feature>
<name>A0A0D5CEV5_9MICO</name>
<accession>A0A0D5CEV5</accession>
<evidence type="ECO:0000256" key="2">
    <source>
        <dbReference type="SAM" id="SignalP"/>
    </source>
</evidence>
<dbReference type="InterPro" id="IPR032710">
    <property type="entry name" value="NTF2-like_dom_sf"/>
</dbReference>
<dbReference type="RefSeq" id="WP_045526068.1">
    <property type="nucleotide sequence ID" value="NZ_CP011043.1"/>
</dbReference>
<feature type="domain" description="SnoaL-like" evidence="3">
    <location>
        <begin position="96"/>
        <end position="179"/>
    </location>
</feature>
<evidence type="ECO:0000313" key="5">
    <source>
        <dbReference type="Proteomes" id="UP000032604"/>
    </source>
</evidence>
<dbReference type="Proteomes" id="UP000032604">
    <property type="component" value="Chromosome"/>
</dbReference>
<evidence type="ECO:0000256" key="1">
    <source>
        <dbReference type="SAM" id="MobiDB-lite"/>
    </source>
</evidence>